<dbReference type="FunFam" id="3.40.50.2000:FF:000060">
    <property type="entry name" value="Glycosyltransferase"/>
    <property type="match status" value="1"/>
</dbReference>
<dbReference type="EC" id="2.4.1.-" evidence="4"/>
<proteinExistence type="inferred from homology"/>
<dbReference type="PANTHER" id="PTHR11926">
    <property type="entry name" value="GLUCOSYL/GLUCURONOSYL TRANSFERASES"/>
    <property type="match status" value="1"/>
</dbReference>
<keyword evidence="2 3" id="KW-0808">Transferase</keyword>
<dbReference type="Pfam" id="PF00201">
    <property type="entry name" value="UDPGT"/>
    <property type="match status" value="1"/>
</dbReference>
<dbReference type="PANTHER" id="PTHR11926:SF774">
    <property type="entry name" value="UDP-GLYCOSYLTRANSFERASE 85A1-RELATED"/>
    <property type="match status" value="1"/>
</dbReference>
<dbReference type="AlphaFoldDB" id="D8R285"/>
<dbReference type="GO" id="GO:0035251">
    <property type="term" value="F:UDP-glucosyltransferase activity"/>
    <property type="evidence" value="ECO:0000318"/>
    <property type="project" value="GO_Central"/>
</dbReference>
<dbReference type="InterPro" id="IPR002213">
    <property type="entry name" value="UDP_glucos_trans"/>
</dbReference>
<evidence type="ECO:0000313" key="6">
    <source>
        <dbReference type="EMBL" id="EFJ33681.1"/>
    </source>
</evidence>
<dbReference type="EMBL" id="GL377570">
    <property type="protein sequence ID" value="EFJ33681.1"/>
    <property type="molecule type" value="Genomic_DNA"/>
</dbReference>
<sequence length="497" mass="55236">MASLSSHILVLPYPAQGHIPPLIGFSVALADRGALVTLVNIASIDSRIRERWTWPRELEGSIRFESLDFPYEIPQGYDASCHVDQGNFVQALRGAQVPFEDLLREMLNRGERVSCIVADYLWGWHVESAKKFGVSCASYWPGSATWINVHYHLPLLISAGEAPIKGKICLNSSLVTIYVDGDERTISYVPGLSPTKLKDFPYYARMEFKGTLEYLMQEQEKTLRNFDDNSCLLINSAEELEPDAFQSLRKVFGEKCTGVGPLFNLDPARTRLCHSLREEDGGCIAWLDTQAPKSVLYISFGSVVALPDLDLQELSKAVLEMERPFLWVLPPEQKNESTKEITEAARASSFTRGRIVSWAPQLQVLSHASVGGFLSHCGWNSVLEAVTNGVPVLGWPCAIEQNLNCKVLVHDWKAGLKIDKAEKDGIKAAIENLMGGSWLDRAQELREVVLKSVKARGLLSDPVKYTPFLSLWMITRSLAGVGNLSLKTIKVCLLFGP</sequence>
<dbReference type="PROSITE" id="PS00375">
    <property type="entry name" value="UDPGT"/>
    <property type="match status" value="1"/>
</dbReference>
<protein>
    <recommendedName>
        <fullName evidence="4">Glycosyltransferase</fullName>
        <ecNumber evidence="4">2.4.1.-</ecNumber>
    </recommendedName>
</protein>
<evidence type="ECO:0000256" key="2">
    <source>
        <dbReference type="ARBA" id="ARBA00022679"/>
    </source>
</evidence>
<dbReference type="InterPro" id="IPR035595">
    <property type="entry name" value="UDP_glycos_trans_CS"/>
</dbReference>
<keyword evidence="7" id="KW-1185">Reference proteome</keyword>
<dbReference type="Pfam" id="PF26168">
    <property type="entry name" value="Glyco_transf_N"/>
    <property type="match status" value="1"/>
</dbReference>
<gene>
    <name evidence="6" type="ORF">SELMODRAFT_83765</name>
</gene>
<dbReference type="HOGENOM" id="CLU_001724_0_0_1"/>
<comment type="similarity">
    <text evidence="1 3">Belongs to the UDP-glycosyltransferase family.</text>
</comment>
<evidence type="ECO:0000256" key="3">
    <source>
        <dbReference type="RuleBase" id="RU003718"/>
    </source>
</evidence>
<dbReference type="CDD" id="cd03784">
    <property type="entry name" value="GT1_Gtf-like"/>
    <property type="match status" value="1"/>
</dbReference>
<dbReference type="InParanoid" id="D8R285"/>
<evidence type="ECO:0000256" key="4">
    <source>
        <dbReference type="RuleBase" id="RU362057"/>
    </source>
</evidence>
<dbReference type="InterPro" id="IPR058980">
    <property type="entry name" value="Glyco_transf_N"/>
</dbReference>
<keyword evidence="3" id="KW-0328">Glycosyltransferase</keyword>
<accession>D8R285</accession>
<reference evidence="6 7" key="1">
    <citation type="journal article" date="2011" name="Science">
        <title>The Selaginella genome identifies genetic changes associated with the evolution of vascular plants.</title>
        <authorList>
            <person name="Banks J.A."/>
            <person name="Nishiyama T."/>
            <person name="Hasebe M."/>
            <person name="Bowman J.L."/>
            <person name="Gribskov M."/>
            <person name="dePamphilis C."/>
            <person name="Albert V.A."/>
            <person name="Aono N."/>
            <person name="Aoyama T."/>
            <person name="Ambrose B.A."/>
            <person name="Ashton N.W."/>
            <person name="Axtell M.J."/>
            <person name="Barker E."/>
            <person name="Barker M.S."/>
            <person name="Bennetzen J.L."/>
            <person name="Bonawitz N.D."/>
            <person name="Chapple C."/>
            <person name="Cheng C."/>
            <person name="Correa L.G."/>
            <person name="Dacre M."/>
            <person name="DeBarry J."/>
            <person name="Dreyer I."/>
            <person name="Elias M."/>
            <person name="Engstrom E.M."/>
            <person name="Estelle M."/>
            <person name="Feng L."/>
            <person name="Finet C."/>
            <person name="Floyd S.K."/>
            <person name="Frommer W.B."/>
            <person name="Fujita T."/>
            <person name="Gramzow L."/>
            <person name="Gutensohn M."/>
            <person name="Harholt J."/>
            <person name="Hattori M."/>
            <person name="Heyl A."/>
            <person name="Hirai T."/>
            <person name="Hiwatashi Y."/>
            <person name="Ishikawa M."/>
            <person name="Iwata M."/>
            <person name="Karol K.G."/>
            <person name="Koehler B."/>
            <person name="Kolukisaoglu U."/>
            <person name="Kubo M."/>
            <person name="Kurata T."/>
            <person name="Lalonde S."/>
            <person name="Li K."/>
            <person name="Li Y."/>
            <person name="Litt A."/>
            <person name="Lyons E."/>
            <person name="Manning G."/>
            <person name="Maruyama T."/>
            <person name="Michael T.P."/>
            <person name="Mikami K."/>
            <person name="Miyazaki S."/>
            <person name="Morinaga S."/>
            <person name="Murata T."/>
            <person name="Mueller-Roeber B."/>
            <person name="Nelson D.R."/>
            <person name="Obara M."/>
            <person name="Oguri Y."/>
            <person name="Olmstead R.G."/>
            <person name="Onodera N."/>
            <person name="Petersen B.L."/>
            <person name="Pils B."/>
            <person name="Prigge M."/>
            <person name="Rensing S.A."/>
            <person name="Riano-Pachon D.M."/>
            <person name="Roberts A.W."/>
            <person name="Sato Y."/>
            <person name="Scheller H.V."/>
            <person name="Schulz B."/>
            <person name="Schulz C."/>
            <person name="Shakirov E.V."/>
            <person name="Shibagaki N."/>
            <person name="Shinohara N."/>
            <person name="Shippen D.E."/>
            <person name="Soerensen I."/>
            <person name="Sotooka R."/>
            <person name="Sugimoto N."/>
            <person name="Sugita M."/>
            <person name="Sumikawa N."/>
            <person name="Tanurdzic M."/>
            <person name="Theissen G."/>
            <person name="Ulvskov P."/>
            <person name="Wakazuki S."/>
            <person name="Weng J.K."/>
            <person name="Willats W.W."/>
            <person name="Wipf D."/>
            <person name="Wolf P.G."/>
            <person name="Yang L."/>
            <person name="Zimmer A.D."/>
            <person name="Zhu Q."/>
            <person name="Mitros T."/>
            <person name="Hellsten U."/>
            <person name="Loque D."/>
            <person name="Otillar R."/>
            <person name="Salamov A."/>
            <person name="Schmutz J."/>
            <person name="Shapiro H."/>
            <person name="Lindquist E."/>
            <person name="Lucas S."/>
            <person name="Rokhsar D."/>
            <person name="Grigoriev I.V."/>
        </authorList>
    </citation>
    <scope>NUCLEOTIDE SEQUENCE [LARGE SCALE GENOMIC DNA]</scope>
</reference>
<organism evidence="7">
    <name type="scientific">Selaginella moellendorffii</name>
    <name type="common">Spikemoss</name>
    <dbReference type="NCBI Taxonomy" id="88036"/>
    <lineage>
        <taxon>Eukaryota</taxon>
        <taxon>Viridiplantae</taxon>
        <taxon>Streptophyta</taxon>
        <taxon>Embryophyta</taxon>
        <taxon>Tracheophyta</taxon>
        <taxon>Lycopodiopsida</taxon>
        <taxon>Selaginellales</taxon>
        <taxon>Selaginellaceae</taxon>
        <taxon>Selaginella</taxon>
    </lineage>
</organism>
<evidence type="ECO:0000259" key="5">
    <source>
        <dbReference type="Pfam" id="PF26168"/>
    </source>
</evidence>
<name>D8R285_SELML</name>
<dbReference type="KEGG" id="smo:SELMODRAFT_83765"/>
<feature type="domain" description="Glycosyltransferase N-terminal" evidence="5">
    <location>
        <begin position="8"/>
        <end position="131"/>
    </location>
</feature>
<dbReference type="Proteomes" id="UP000001514">
    <property type="component" value="Unassembled WGS sequence"/>
</dbReference>
<dbReference type="SUPFAM" id="SSF53756">
    <property type="entry name" value="UDP-Glycosyltransferase/glycogen phosphorylase"/>
    <property type="match status" value="1"/>
</dbReference>
<dbReference type="Gramene" id="EFJ33681">
    <property type="protein sequence ID" value="EFJ33681"/>
    <property type="gene ID" value="SELMODRAFT_83765"/>
</dbReference>
<dbReference type="Gene3D" id="3.40.50.2000">
    <property type="entry name" value="Glycogen Phosphorylase B"/>
    <property type="match status" value="2"/>
</dbReference>
<evidence type="ECO:0000313" key="7">
    <source>
        <dbReference type="Proteomes" id="UP000001514"/>
    </source>
</evidence>
<evidence type="ECO:0000256" key="1">
    <source>
        <dbReference type="ARBA" id="ARBA00009995"/>
    </source>
</evidence>
<dbReference type="eggNOG" id="KOG1192">
    <property type="taxonomic scope" value="Eukaryota"/>
</dbReference>